<dbReference type="RefSeq" id="XP_003358955.1">
    <property type="nucleotide sequence ID" value="XM_003358907.4"/>
</dbReference>
<protein>
    <recommendedName>
        <fullName evidence="5">Keratin-associated protein</fullName>
    </recommendedName>
</protein>
<evidence type="ECO:0000256" key="1">
    <source>
        <dbReference type="ARBA" id="ARBA00011662"/>
    </source>
</evidence>
<accession>A0A287BD55</accession>
<sequence length="183" mass="19204">MACHNYCSGNYSLGSLRNPCHIPLSSSIALCPTNVSGGDVLCVPSSCQDRTWILNNGQETCSEPASCQPASCEPSNCETSSCPSTACYVPRPCRGISLLPVTHTSGSCLSVSSRPLNYVFSSGRPLSLLTPGYRPQGCLPCGPHHLSVVSGSLRPLYPVFGGCQPLTHVVNTCHPSCSSWGGQ</sequence>
<dbReference type="PANTHER" id="PTHR23260">
    <property type="entry name" value="KERATIN ASSOCIATED PROTEIN 3-3-RELATED"/>
    <property type="match status" value="1"/>
</dbReference>
<dbReference type="PANTHER" id="PTHR23260:SF7">
    <property type="entry name" value="KERATIN-ASSOCIATED PROTEIN 26-1"/>
    <property type="match status" value="1"/>
</dbReference>
<organism evidence="6">
    <name type="scientific">Sus scrofa</name>
    <name type="common">Pig</name>
    <dbReference type="NCBI Taxonomy" id="9823"/>
    <lineage>
        <taxon>Eukaryota</taxon>
        <taxon>Metazoa</taxon>
        <taxon>Chordata</taxon>
        <taxon>Craniata</taxon>
        <taxon>Vertebrata</taxon>
        <taxon>Euteleostomi</taxon>
        <taxon>Mammalia</taxon>
        <taxon>Eutheria</taxon>
        <taxon>Laurasiatheria</taxon>
        <taxon>Artiodactyla</taxon>
        <taxon>Suina</taxon>
        <taxon>Suidae</taxon>
        <taxon>Sus</taxon>
    </lineage>
</organism>
<comment type="subunit">
    <text evidence="1 5">Interacts with hair keratins.</text>
</comment>
<evidence type="ECO:0000313" key="6">
    <source>
        <dbReference type="EMBL" id="HCZ83848.1"/>
    </source>
</evidence>
<dbReference type="InterPro" id="IPR007951">
    <property type="entry name" value="KRTAP_PMG"/>
</dbReference>
<dbReference type="GeneID" id="100624997"/>
<comment type="similarity">
    <text evidence="4 5">Belongs to the PMG family.</text>
</comment>
<dbReference type="Pfam" id="PF05287">
    <property type="entry name" value="PMG"/>
    <property type="match status" value="1"/>
</dbReference>
<dbReference type="EMBL" id="DQIR01028373">
    <property type="protein sequence ID" value="HCZ83848.1"/>
    <property type="molecule type" value="Transcribed_RNA"/>
</dbReference>
<comment type="function">
    <text evidence="5">In the hair cortex, hair keratin intermediate filaments are embedded in an interfilamentous matrix, consisting of hair keratin-associated proteins (KRTAP), which are essential for the formation of a rigid and resistant hair shaft through their extensive disulfide bond cross-linking with abundant cysteine residues of hair keratins. The matrix proteins include the high-sulfur and high-glycine-tyrosine keratins.</text>
</comment>
<dbReference type="AlphaFoldDB" id="A0A287BD55"/>
<evidence type="ECO:0000256" key="4">
    <source>
        <dbReference type="ARBA" id="ARBA00034495"/>
    </source>
</evidence>
<keyword evidence="2" id="KW-0677">Repeat</keyword>
<dbReference type="GO" id="GO:0005198">
    <property type="term" value="F:structural molecule activity"/>
    <property type="evidence" value="ECO:0007669"/>
    <property type="project" value="InterPro"/>
</dbReference>
<evidence type="ECO:0000256" key="5">
    <source>
        <dbReference type="RuleBase" id="RU369044"/>
    </source>
</evidence>
<evidence type="ECO:0000256" key="3">
    <source>
        <dbReference type="ARBA" id="ARBA00022744"/>
    </source>
</evidence>
<dbReference type="GO" id="GO:0005829">
    <property type="term" value="C:cytosol"/>
    <property type="evidence" value="ECO:0007669"/>
    <property type="project" value="UniProtKB-ARBA"/>
</dbReference>
<evidence type="ECO:0000256" key="2">
    <source>
        <dbReference type="ARBA" id="ARBA00022737"/>
    </source>
</evidence>
<dbReference type="GO" id="GO:0045095">
    <property type="term" value="C:keratin filament"/>
    <property type="evidence" value="ECO:0007669"/>
    <property type="project" value="UniProtKB-UniRule"/>
</dbReference>
<reference evidence="6" key="1">
    <citation type="journal article" date="2019" name="PeerJ">
        <title>Genes of the pig, Sus scrofa, reconstructed with EvidentialGene.</title>
        <authorList>
            <person name="Gilbert D.G."/>
        </authorList>
    </citation>
    <scope>NUCLEOTIDE SEQUENCE</scope>
</reference>
<name>A0A287BD55_PIG</name>
<dbReference type="KEGG" id="ssc:100624997"/>
<dbReference type="eggNOG" id="ENOG502SVJ1">
    <property type="taxonomic scope" value="Eukaryota"/>
</dbReference>
<dbReference type="OrthoDB" id="9617029at2759"/>
<dbReference type="InterPro" id="IPR007659">
    <property type="entry name" value="Keratin_matx"/>
</dbReference>
<keyword evidence="3 5" id="KW-0416">Keratin</keyword>
<proteinExistence type="inferred from homology"/>